<keyword evidence="1" id="KW-1133">Transmembrane helix</keyword>
<keyword evidence="1" id="KW-0472">Membrane</keyword>
<organism evidence="2 3">
    <name type="scientific">Albidovulum sediminis</name>
    <dbReference type="NCBI Taxonomy" id="3066345"/>
    <lineage>
        <taxon>Bacteria</taxon>
        <taxon>Pseudomonadati</taxon>
        <taxon>Pseudomonadota</taxon>
        <taxon>Alphaproteobacteria</taxon>
        <taxon>Rhodobacterales</taxon>
        <taxon>Paracoccaceae</taxon>
        <taxon>Albidovulum</taxon>
    </lineage>
</organism>
<keyword evidence="1" id="KW-0812">Transmembrane</keyword>
<comment type="caution">
    <text evidence="2">The sequence shown here is derived from an EMBL/GenBank/DDBJ whole genome shotgun (WGS) entry which is preliminary data.</text>
</comment>
<feature type="transmembrane region" description="Helical" evidence="1">
    <location>
        <begin position="105"/>
        <end position="131"/>
    </location>
</feature>
<dbReference type="Proteomes" id="UP001205601">
    <property type="component" value="Unassembled WGS sequence"/>
</dbReference>
<feature type="transmembrane region" description="Helical" evidence="1">
    <location>
        <begin position="137"/>
        <end position="158"/>
    </location>
</feature>
<evidence type="ECO:0000313" key="2">
    <source>
        <dbReference type="EMBL" id="MCT8328362.1"/>
    </source>
</evidence>
<feature type="transmembrane region" description="Helical" evidence="1">
    <location>
        <begin position="73"/>
        <end position="93"/>
    </location>
</feature>
<evidence type="ECO:0000313" key="3">
    <source>
        <dbReference type="Proteomes" id="UP001205601"/>
    </source>
</evidence>
<feature type="transmembrane region" description="Helical" evidence="1">
    <location>
        <begin position="36"/>
        <end position="53"/>
    </location>
</feature>
<keyword evidence="3" id="KW-1185">Reference proteome</keyword>
<protein>
    <submittedName>
        <fullName evidence="2">Rod shape-determining protein MreD</fullName>
    </submittedName>
</protein>
<dbReference type="RefSeq" id="WP_261493795.1">
    <property type="nucleotide sequence ID" value="NZ_JAOCQF010000001.1"/>
</dbReference>
<accession>A0ABT2NHH0</accession>
<dbReference type="EMBL" id="JAOCQF010000001">
    <property type="protein sequence ID" value="MCT8328362.1"/>
    <property type="molecule type" value="Genomic_DNA"/>
</dbReference>
<evidence type="ECO:0000256" key="1">
    <source>
        <dbReference type="SAM" id="Phobius"/>
    </source>
</evidence>
<gene>
    <name evidence="2" type="ORF">N5I32_02435</name>
</gene>
<reference evidence="3" key="1">
    <citation type="submission" date="2023-07" db="EMBL/GenBank/DDBJ databases">
        <title>Defluviimonas sediminis sp. nov., isolated from mangrove sediment.</title>
        <authorList>
            <person name="Liu L."/>
            <person name="Li J."/>
            <person name="Huang Y."/>
            <person name="Pan J."/>
            <person name="Li M."/>
        </authorList>
    </citation>
    <scope>NUCLEOTIDE SEQUENCE [LARGE SCALE GENOMIC DNA]</scope>
    <source>
        <strain evidence="3">FT324</strain>
    </source>
</reference>
<feature type="transmembrane region" description="Helical" evidence="1">
    <location>
        <begin position="12"/>
        <end position="29"/>
    </location>
</feature>
<proteinExistence type="predicted"/>
<name>A0ABT2NHH0_9RHOB</name>
<sequence>MVDPLLARRLGYRVIYALLCAGFLFLRLLPLSTLPVSVPGPDFVLLLTLLWVIRRPDHVPAPLIAAVILVEDILTMRPPGLWAALVLVVTEFLRSHRIGLREVNFLLEWLIASLAMFAIMLVNRALLALFVVPQAGFGISLLQLIVSMAAYPFLAFALQALLGLRRAAPGEVDAMGQRL</sequence>